<evidence type="ECO:0000256" key="5">
    <source>
        <dbReference type="SAM" id="SignalP"/>
    </source>
</evidence>
<dbReference type="Proteomes" id="UP000008634">
    <property type="component" value="Chromosome"/>
</dbReference>
<dbReference type="KEGG" id="cao:Celal_3121"/>
<evidence type="ECO:0000313" key="7">
    <source>
        <dbReference type="EMBL" id="ADV50395.1"/>
    </source>
</evidence>
<comment type="similarity">
    <text evidence="1">Belongs to the tyrosinase family.</text>
</comment>
<feature type="signal peptide" evidence="5">
    <location>
        <begin position="1"/>
        <end position="22"/>
    </location>
</feature>
<dbReference type="InterPro" id="IPR050316">
    <property type="entry name" value="Tyrosinase/Hemocyanin"/>
</dbReference>
<evidence type="ECO:0000313" key="8">
    <source>
        <dbReference type="Proteomes" id="UP000008634"/>
    </source>
</evidence>
<dbReference type="GO" id="GO:0046872">
    <property type="term" value="F:metal ion binding"/>
    <property type="evidence" value="ECO:0007669"/>
    <property type="project" value="UniProtKB-KW"/>
</dbReference>
<gene>
    <name evidence="7" type="ordered locus">Celal_3121</name>
</gene>
<dbReference type="Pfam" id="PF00264">
    <property type="entry name" value="Tyrosinase"/>
    <property type="match status" value="2"/>
</dbReference>
<dbReference type="PANTHER" id="PTHR11474">
    <property type="entry name" value="TYROSINASE FAMILY MEMBER"/>
    <property type="match status" value="1"/>
</dbReference>
<dbReference type="GO" id="GO:0016491">
    <property type="term" value="F:oxidoreductase activity"/>
    <property type="evidence" value="ECO:0007669"/>
    <property type="project" value="InterPro"/>
</dbReference>
<dbReference type="InterPro" id="IPR026444">
    <property type="entry name" value="Secre_tail"/>
</dbReference>
<dbReference type="PROSITE" id="PS00498">
    <property type="entry name" value="TYROSINASE_2"/>
    <property type="match status" value="1"/>
</dbReference>
<dbReference type="eggNOG" id="COG2304">
    <property type="taxonomic scope" value="Bacteria"/>
</dbReference>
<dbReference type="SUPFAM" id="SSF48056">
    <property type="entry name" value="Di-copper centre-containing domain"/>
    <property type="match status" value="1"/>
</dbReference>
<evidence type="ECO:0000256" key="2">
    <source>
        <dbReference type="ARBA" id="ARBA00022723"/>
    </source>
</evidence>
<dbReference type="InterPro" id="IPR008922">
    <property type="entry name" value="Di-copper_centre_dom_sf"/>
</dbReference>
<organism evidence="7 8">
    <name type="scientific">Cellulophaga algicola (strain DSM 14237 / IC166 / ACAM 630)</name>
    <dbReference type="NCBI Taxonomy" id="688270"/>
    <lineage>
        <taxon>Bacteria</taxon>
        <taxon>Pseudomonadati</taxon>
        <taxon>Bacteroidota</taxon>
        <taxon>Flavobacteriia</taxon>
        <taxon>Flavobacteriales</taxon>
        <taxon>Flavobacteriaceae</taxon>
        <taxon>Cellulophaga</taxon>
    </lineage>
</organism>
<keyword evidence="3 5" id="KW-0732">Signal</keyword>
<evidence type="ECO:0000259" key="6">
    <source>
        <dbReference type="PROSITE" id="PS00498"/>
    </source>
</evidence>
<proteinExistence type="inferred from homology"/>
<dbReference type="HOGENOM" id="CLU_606483_0_0_10"/>
<dbReference type="NCBIfam" id="NF045639">
    <property type="entry name" value="GCX_COOH"/>
    <property type="match status" value="1"/>
</dbReference>
<feature type="domain" description="Tyrosinase copper-binding" evidence="6">
    <location>
        <begin position="200"/>
        <end position="211"/>
    </location>
</feature>
<dbReference type="Gene3D" id="1.10.1280.10">
    <property type="entry name" value="Di-copper center containing domain from catechol oxidase"/>
    <property type="match status" value="2"/>
</dbReference>
<evidence type="ECO:0000256" key="4">
    <source>
        <dbReference type="ARBA" id="ARBA00023008"/>
    </source>
</evidence>
<evidence type="ECO:0000256" key="3">
    <source>
        <dbReference type="ARBA" id="ARBA00022729"/>
    </source>
</evidence>
<dbReference type="OrthoDB" id="2874181at2"/>
<reference evidence="7 8" key="1">
    <citation type="journal article" date="2010" name="Stand. Genomic Sci.">
        <title>Complete genome sequence of Cellulophaga algicola type strain (IC166).</title>
        <authorList>
            <person name="Abt B."/>
            <person name="Lu M."/>
            <person name="Misra M."/>
            <person name="Han C."/>
            <person name="Nolan M."/>
            <person name="Lucas S."/>
            <person name="Hammon N."/>
            <person name="Deshpande S."/>
            <person name="Cheng J.F."/>
            <person name="Tapia R."/>
            <person name="Goodwin L."/>
            <person name="Pitluck S."/>
            <person name="Liolios K."/>
            <person name="Pagani I."/>
            <person name="Ivanova N."/>
            <person name="Mavromatis K."/>
            <person name="Ovchinikova G."/>
            <person name="Pati A."/>
            <person name="Chen A."/>
            <person name="Palaniappan K."/>
            <person name="Land M."/>
            <person name="Hauser L."/>
            <person name="Chang Y.J."/>
            <person name="Jeffries C.D."/>
            <person name="Detter J.C."/>
            <person name="Brambilla E."/>
            <person name="Rohde M."/>
            <person name="Tindall B.J."/>
            <person name="Goker M."/>
            <person name="Woyke T."/>
            <person name="Bristow J."/>
            <person name="Eisen J.A."/>
            <person name="Markowitz V."/>
            <person name="Hugenholtz P."/>
            <person name="Kyrpides N.C."/>
            <person name="Klenk H.P."/>
            <person name="Lapidus A."/>
        </authorList>
    </citation>
    <scope>NUCLEOTIDE SEQUENCE [LARGE SCALE GENOMIC DNA]</scope>
    <source>
        <strain evidence="8">DSM 14237 / IC166 / ACAM 630</strain>
    </source>
</reference>
<accession>E6X453</accession>
<dbReference type="RefSeq" id="WP_013551858.1">
    <property type="nucleotide sequence ID" value="NC_014934.1"/>
</dbReference>
<name>E6X453_CELAD</name>
<feature type="chain" id="PRO_5003215419" evidence="5">
    <location>
        <begin position="23"/>
        <end position="452"/>
    </location>
</feature>
<dbReference type="PANTHER" id="PTHR11474:SF126">
    <property type="entry name" value="TYROSINASE-LIKE PROTEIN TYR-1-RELATED"/>
    <property type="match status" value="1"/>
</dbReference>
<keyword evidence="4" id="KW-0186">Copper</keyword>
<keyword evidence="8" id="KW-1185">Reference proteome</keyword>
<dbReference type="EMBL" id="CP002453">
    <property type="protein sequence ID" value="ADV50395.1"/>
    <property type="molecule type" value="Genomic_DNA"/>
</dbReference>
<dbReference type="STRING" id="688270.Celal_3121"/>
<dbReference type="SMR" id="E6X453"/>
<dbReference type="AlphaFoldDB" id="E6X453"/>
<sequence>MKKILILGVFFLVIIHSSTAQSIRKNYTEMTDYEKSELVDSFYAIRAGNNWFDDIATFHMNFFNFDNTTDTSRLDLHFNLPDESEKEIFLAWHRRAVFELERYVQDYNPKLSIPFWESPLDQSTTSALWDETFIGSFNTNWNLNRNLGGNGPMPTPANLATVYGLSDFFLFTNELERRPVHRGSHVWTGGAMPTPLSPRDPVFFLHHTYIDYVWHNWEEVHHNSAFIRTDMIRFDGTYSFNGETLPVVNPNDIIDTRALGVFYATNGLATLDNYIVSNTYRPLESFYYQYTVEAGDNFIVPTGANCIIESVNEIVLKPGFEAHSGSDFTASIDVQNANTGKKSTANRSYKPYDVVPNLQVIVWEEDDKDDTPIIIQAYPNPFTETININLNKKIDCKVEVFNMMGMLIRDESFQNTDKVIIKDLYGLASGFYVIRIVDGGGNIVLAKRVVKL</sequence>
<dbReference type="InterPro" id="IPR002227">
    <property type="entry name" value="Tyrosinase_Cu-bd"/>
</dbReference>
<evidence type="ECO:0000256" key="1">
    <source>
        <dbReference type="ARBA" id="ARBA00009928"/>
    </source>
</evidence>
<dbReference type="Pfam" id="PF18962">
    <property type="entry name" value="Por_Secre_tail"/>
    <property type="match status" value="1"/>
</dbReference>
<keyword evidence="2" id="KW-0479">Metal-binding</keyword>
<dbReference type="NCBIfam" id="TIGR04183">
    <property type="entry name" value="Por_Secre_tail"/>
    <property type="match status" value="1"/>
</dbReference>
<protein>
    <submittedName>
        <fullName evidence="7">Tyrosinase</fullName>
    </submittedName>
</protein>
<dbReference type="InterPro" id="IPR055015">
    <property type="entry name" value="GCX_COOH"/>
</dbReference>